<sequence length="278" mass="31762">MRLTAFLTLLPLLVSISIVNCKQVQALVAAVNTKGHRITKTAGETPSFISDSFRSILPALEVNAHWYSTRAIYQGFNQMAKDYVYVQVIIWNEDKVPAGAPCRSGDDPCFGFISTKGHVGLFRLLQPGFFQHLQEPEHHHPIASLSPLLLVAHREHVETEVTAESAAEWASIAKRMYKEFELFDNAFKKAYGNVDSNWGAEATNRMPELQEQSRYYHTVIAEKQKQEELQMKQAVEKMREQYPEGRNGRKRIGRRYLPFRCHRSHRSNDASNQDSIIS</sequence>
<feature type="compositionally biased region" description="Basic and acidic residues" evidence="1">
    <location>
        <begin position="238"/>
        <end position="247"/>
    </location>
</feature>
<gene>
    <name evidence="3" type="ORF">BDP27DRAFT_296300</name>
</gene>
<evidence type="ECO:0000313" key="3">
    <source>
        <dbReference type="EMBL" id="KAF9062217.1"/>
    </source>
</evidence>
<accession>A0A9P5PGF2</accession>
<evidence type="ECO:0000256" key="1">
    <source>
        <dbReference type="SAM" id="MobiDB-lite"/>
    </source>
</evidence>
<feature type="chain" id="PRO_5040256067" evidence="2">
    <location>
        <begin position="22"/>
        <end position="278"/>
    </location>
</feature>
<keyword evidence="2" id="KW-0732">Signal</keyword>
<dbReference type="EMBL" id="JADNRY010000178">
    <property type="protein sequence ID" value="KAF9062217.1"/>
    <property type="molecule type" value="Genomic_DNA"/>
</dbReference>
<protein>
    <submittedName>
        <fullName evidence="3">Uncharacterized protein</fullName>
    </submittedName>
</protein>
<name>A0A9P5PGF2_9AGAR</name>
<comment type="caution">
    <text evidence="3">The sequence shown here is derived from an EMBL/GenBank/DDBJ whole genome shotgun (WGS) entry which is preliminary data.</text>
</comment>
<evidence type="ECO:0000256" key="2">
    <source>
        <dbReference type="SAM" id="SignalP"/>
    </source>
</evidence>
<dbReference type="Proteomes" id="UP000772434">
    <property type="component" value="Unassembled WGS sequence"/>
</dbReference>
<dbReference type="AlphaFoldDB" id="A0A9P5PGF2"/>
<keyword evidence="4" id="KW-1185">Reference proteome</keyword>
<proteinExistence type="predicted"/>
<evidence type="ECO:0000313" key="4">
    <source>
        <dbReference type="Proteomes" id="UP000772434"/>
    </source>
</evidence>
<organism evidence="3 4">
    <name type="scientific">Rhodocollybia butyracea</name>
    <dbReference type="NCBI Taxonomy" id="206335"/>
    <lineage>
        <taxon>Eukaryota</taxon>
        <taxon>Fungi</taxon>
        <taxon>Dikarya</taxon>
        <taxon>Basidiomycota</taxon>
        <taxon>Agaricomycotina</taxon>
        <taxon>Agaricomycetes</taxon>
        <taxon>Agaricomycetidae</taxon>
        <taxon>Agaricales</taxon>
        <taxon>Marasmiineae</taxon>
        <taxon>Omphalotaceae</taxon>
        <taxon>Rhodocollybia</taxon>
    </lineage>
</organism>
<reference evidence="3" key="1">
    <citation type="submission" date="2020-11" db="EMBL/GenBank/DDBJ databases">
        <authorList>
            <consortium name="DOE Joint Genome Institute"/>
            <person name="Ahrendt S."/>
            <person name="Riley R."/>
            <person name="Andreopoulos W."/>
            <person name="Labutti K."/>
            <person name="Pangilinan J."/>
            <person name="Ruiz-Duenas F.J."/>
            <person name="Barrasa J.M."/>
            <person name="Sanchez-Garcia M."/>
            <person name="Camarero S."/>
            <person name="Miyauchi S."/>
            <person name="Serrano A."/>
            <person name="Linde D."/>
            <person name="Babiker R."/>
            <person name="Drula E."/>
            <person name="Ayuso-Fernandez I."/>
            <person name="Pacheco R."/>
            <person name="Padilla G."/>
            <person name="Ferreira P."/>
            <person name="Barriuso J."/>
            <person name="Kellner H."/>
            <person name="Castanera R."/>
            <person name="Alfaro M."/>
            <person name="Ramirez L."/>
            <person name="Pisabarro A.G."/>
            <person name="Kuo A."/>
            <person name="Tritt A."/>
            <person name="Lipzen A."/>
            <person name="He G."/>
            <person name="Yan M."/>
            <person name="Ng V."/>
            <person name="Cullen D."/>
            <person name="Martin F."/>
            <person name="Rosso M.-N."/>
            <person name="Henrissat B."/>
            <person name="Hibbett D."/>
            <person name="Martinez A.T."/>
            <person name="Grigoriev I.V."/>
        </authorList>
    </citation>
    <scope>NUCLEOTIDE SEQUENCE</scope>
    <source>
        <strain evidence="3">AH 40177</strain>
    </source>
</reference>
<feature type="signal peptide" evidence="2">
    <location>
        <begin position="1"/>
        <end position="21"/>
    </location>
</feature>
<feature type="region of interest" description="Disordered" evidence="1">
    <location>
        <begin position="238"/>
        <end position="258"/>
    </location>
</feature>